<dbReference type="OrthoDB" id="2186028at2"/>
<dbReference type="InterPro" id="IPR009425">
    <property type="entry name" value="DSRM_SSAP"/>
</dbReference>
<evidence type="ECO:0000313" key="3">
    <source>
        <dbReference type="Proteomes" id="UP000288669"/>
    </source>
</evidence>
<feature type="domain" description="SSAP RNA binding" evidence="1">
    <location>
        <begin position="7"/>
        <end position="158"/>
    </location>
</feature>
<reference evidence="2 3" key="1">
    <citation type="submission" date="2017-05" db="EMBL/GenBank/DDBJ databases">
        <title>Vagococcus spp. assemblies.</title>
        <authorList>
            <person name="Gulvik C.A."/>
        </authorList>
    </citation>
    <scope>NUCLEOTIDE SEQUENCE [LARGE SCALE GENOMIC DNA]</scope>
    <source>
        <strain evidence="2 3">DSM 24756</strain>
    </source>
</reference>
<protein>
    <recommendedName>
        <fullName evidence="1">SSAP RNA binding domain-containing protein</fullName>
    </recommendedName>
</protein>
<comment type="caution">
    <text evidence="2">The sequence shown here is derived from an EMBL/GenBank/DDBJ whole genome shotgun (WGS) entry which is preliminary data.</text>
</comment>
<name>A0A430AK35_9ENTE</name>
<dbReference type="Pfam" id="PF06378">
    <property type="entry name" value="SSAP_Sak"/>
    <property type="match status" value="1"/>
</dbReference>
<organism evidence="2 3">
    <name type="scientific">Vagococcus entomophilus</name>
    <dbReference type="NCBI Taxonomy" id="1160095"/>
    <lineage>
        <taxon>Bacteria</taxon>
        <taxon>Bacillati</taxon>
        <taxon>Bacillota</taxon>
        <taxon>Bacilli</taxon>
        <taxon>Lactobacillales</taxon>
        <taxon>Enterococcaceae</taxon>
        <taxon>Vagococcus</taxon>
    </lineage>
</organism>
<dbReference type="AlphaFoldDB" id="A0A430AK35"/>
<dbReference type="Proteomes" id="UP000288669">
    <property type="component" value="Unassembled WGS sequence"/>
</dbReference>
<keyword evidence="3" id="KW-1185">Reference proteome</keyword>
<evidence type="ECO:0000313" key="2">
    <source>
        <dbReference type="EMBL" id="RSU08466.1"/>
    </source>
</evidence>
<evidence type="ECO:0000259" key="1">
    <source>
        <dbReference type="Pfam" id="PF06378"/>
    </source>
</evidence>
<dbReference type="EMBL" id="NGJZ01000001">
    <property type="protein sequence ID" value="RSU08466.1"/>
    <property type="molecule type" value="Genomic_DNA"/>
</dbReference>
<accession>A0A430AK35</accession>
<gene>
    <name evidence="2" type="ORF">CBF30_04295</name>
</gene>
<proteinExistence type="predicted"/>
<dbReference type="RefSeq" id="WP_126823087.1">
    <property type="nucleotide sequence ID" value="NZ_JBHLWU010000001.1"/>
</dbReference>
<sequence>MNEKTSLFEALNKINVKKKIKEKGSFDYLPWASAWEYMKKYDPESEEKVRWFTHHRVIGDSNQNFLVEECLPYCDNQEQGAFVQVDVVVKGRVETEIFPILNFKNQPVTKPNSMQVNNALKRCFVKALAKHGLGLYIYQGEDVPEPPKIDNKTVDMIEALVFSLDEATNTSNKDNLIDWINEFTKEKGLIADEIKDFYDMTIEQSGLLKRAINKRMIQIEKENNQNKKA</sequence>